<keyword evidence="3" id="KW-0378">Hydrolase</keyword>
<protein>
    <submittedName>
        <fullName evidence="3">HIT family hydrolase</fullName>
    </submittedName>
</protein>
<evidence type="ECO:0000259" key="2">
    <source>
        <dbReference type="PROSITE" id="PS51084"/>
    </source>
</evidence>
<sequence length="105" mass="11249">MSLDGTYDRDNVFARILRGELPAAKVHEDDDTLAFMDAFPQSEGHVLVIPKAGTARNLLEADPAMLARLMATVQRVAAAVRAALRPDGVMVAQFNGAAAGQTVYH</sequence>
<feature type="non-terminal residue" evidence="3">
    <location>
        <position position="105"/>
    </location>
</feature>
<dbReference type="InterPro" id="IPR001310">
    <property type="entry name" value="Histidine_triad_HIT"/>
</dbReference>
<comment type="caution">
    <text evidence="1">Lacks conserved residue(s) required for the propagation of feature annotation.</text>
</comment>
<evidence type="ECO:0000256" key="1">
    <source>
        <dbReference type="PROSITE-ProRule" id="PRU00464"/>
    </source>
</evidence>
<proteinExistence type="predicted"/>
<dbReference type="PANTHER" id="PTHR46648">
    <property type="entry name" value="HIT FAMILY PROTEIN 1"/>
    <property type="match status" value="1"/>
</dbReference>
<dbReference type="PANTHER" id="PTHR46648:SF1">
    <property type="entry name" value="ADENOSINE 5'-MONOPHOSPHORAMIDASE HNT1"/>
    <property type="match status" value="1"/>
</dbReference>
<dbReference type="RefSeq" id="WP_034837312.1">
    <property type="nucleotide sequence ID" value="NZ_JANX01000145.1"/>
</dbReference>
<dbReference type="GO" id="GO:0009117">
    <property type="term" value="P:nucleotide metabolic process"/>
    <property type="evidence" value="ECO:0007669"/>
    <property type="project" value="TreeGrafter"/>
</dbReference>
<accession>A0A0A0DA25</accession>
<dbReference type="PRINTS" id="PR00332">
    <property type="entry name" value="HISTRIAD"/>
</dbReference>
<dbReference type="AlphaFoldDB" id="A0A0A0DA25"/>
<dbReference type="GO" id="GO:0016787">
    <property type="term" value="F:hydrolase activity"/>
    <property type="evidence" value="ECO:0007669"/>
    <property type="project" value="UniProtKB-KW"/>
</dbReference>
<dbReference type="InterPro" id="IPR011146">
    <property type="entry name" value="HIT-like"/>
</dbReference>
<dbReference type="Pfam" id="PF01230">
    <property type="entry name" value="HIT"/>
    <property type="match status" value="1"/>
</dbReference>
<dbReference type="SUPFAM" id="SSF54197">
    <property type="entry name" value="HIT-like"/>
    <property type="match status" value="1"/>
</dbReference>
<dbReference type="PROSITE" id="PS51084">
    <property type="entry name" value="HIT_2"/>
    <property type="match status" value="1"/>
</dbReference>
<organism evidence="3 4">
    <name type="scientific">Inquilinus limosus MP06</name>
    <dbReference type="NCBI Taxonomy" id="1398085"/>
    <lineage>
        <taxon>Bacteria</taxon>
        <taxon>Pseudomonadati</taxon>
        <taxon>Pseudomonadota</taxon>
        <taxon>Alphaproteobacteria</taxon>
        <taxon>Rhodospirillales</taxon>
        <taxon>Rhodospirillaceae</taxon>
        <taxon>Inquilinus</taxon>
    </lineage>
</organism>
<name>A0A0A0DA25_9PROT</name>
<reference evidence="3 4" key="1">
    <citation type="submission" date="2014-01" db="EMBL/GenBank/DDBJ databases">
        <title>Genome sequence determination for a cystic fibrosis isolate, Inquilinus limosus.</title>
        <authorList>
            <person name="Pino M."/>
            <person name="Di Conza J."/>
            <person name="Gutkind G."/>
        </authorList>
    </citation>
    <scope>NUCLEOTIDE SEQUENCE [LARGE SCALE GENOMIC DNA]</scope>
    <source>
        <strain evidence="3 4">MP06</strain>
    </source>
</reference>
<gene>
    <name evidence="3" type="ORF">P409_13670</name>
</gene>
<comment type="caution">
    <text evidence="3">The sequence shown here is derived from an EMBL/GenBank/DDBJ whole genome shotgun (WGS) entry which is preliminary data.</text>
</comment>
<evidence type="ECO:0000313" key="3">
    <source>
        <dbReference type="EMBL" id="KGM33817.1"/>
    </source>
</evidence>
<dbReference type="EMBL" id="JANX01000145">
    <property type="protein sequence ID" value="KGM33817.1"/>
    <property type="molecule type" value="Genomic_DNA"/>
</dbReference>
<dbReference type="OrthoDB" id="9784774at2"/>
<dbReference type="Gene3D" id="3.30.428.10">
    <property type="entry name" value="HIT-like"/>
    <property type="match status" value="1"/>
</dbReference>
<dbReference type="InterPro" id="IPR036265">
    <property type="entry name" value="HIT-like_sf"/>
</dbReference>
<feature type="domain" description="HIT" evidence="2">
    <location>
        <begin position="12"/>
        <end position="105"/>
    </location>
</feature>
<dbReference type="Proteomes" id="UP000029995">
    <property type="component" value="Unassembled WGS sequence"/>
</dbReference>
<evidence type="ECO:0000313" key="4">
    <source>
        <dbReference type="Proteomes" id="UP000029995"/>
    </source>
</evidence>